<dbReference type="EMBL" id="UXUI01011605">
    <property type="protein sequence ID" value="VDD96376.1"/>
    <property type="molecule type" value="Genomic_DNA"/>
</dbReference>
<dbReference type="WBParaSite" id="EVEC_0001186701-mRNA-1">
    <property type="protein sequence ID" value="EVEC_0001186701-mRNA-1"/>
    <property type="gene ID" value="EVEC_0001186701"/>
</dbReference>
<reference evidence="5 6" key="2">
    <citation type="submission" date="2018-10" db="EMBL/GenBank/DDBJ databases">
        <authorList>
            <consortium name="Pathogen Informatics"/>
        </authorList>
    </citation>
    <scope>NUCLEOTIDE SEQUENCE [LARGE SCALE GENOMIC DNA]</scope>
</reference>
<name>A0A0N4VLT1_ENTVE</name>
<keyword evidence="3" id="KW-1133">Transmembrane helix</keyword>
<proteinExistence type="predicted"/>
<reference evidence="7" key="1">
    <citation type="submission" date="2017-02" db="UniProtKB">
        <authorList>
            <consortium name="WormBaseParasite"/>
        </authorList>
    </citation>
    <scope>IDENTIFICATION</scope>
</reference>
<dbReference type="Gene3D" id="3.40.50.12190">
    <property type="match status" value="1"/>
</dbReference>
<dbReference type="Proteomes" id="UP000274131">
    <property type="component" value="Unassembled WGS sequence"/>
</dbReference>
<accession>A0A0N4VLT1</accession>
<sequence>MKTHTLLITGSKAKEFAADVAAVFKGVFQNDIDKLRGDAPLSLHSLCECDYSSHPGSLVVLTVGSLDMGTYADCENAISSLLVERWQNPSLNADKIFPIISRIASYTICLTN</sequence>
<evidence type="ECO:0000313" key="7">
    <source>
        <dbReference type="WBParaSite" id="EVEC_0001186701-mRNA-1"/>
    </source>
</evidence>
<keyword evidence="4" id="KW-0472">Membrane</keyword>
<evidence type="ECO:0000256" key="1">
    <source>
        <dbReference type="ARBA" id="ARBA00004370"/>
    </source>
</evidence>
<evidence type="ECO:0000313" key="5">
    <source>
        <dbReference type="EMBL" id="VDD96376.1"/>
    </source>
</evidence>
<keyword evidence="2" id="KW-0812">Transmembrane</keyword>
<evidence type="ECO:0000256" key="4">
    <source>
        <dbReference type="ARBA" id="ARBA00023136"/>
    </source>
</evidence>
<dbReference type="OrthoDB" id="5867339at2759"/>
<dbReference type="AlphaFoldDB" id="A0A0N4VLT1"/>
<evidence type="ECO:0000313" key="6">
    <source>
        <dbReference type="Proteomes" id="UP000274131"/>
    </source>
</evidence>
<evidence type="ECO:0000256" key="2">
    <source>
        <dbReference type="ARBA" id="ARBA00022692"/>
    </source>
</evidence>
<protein>
    <submittedName>
        <fullName evidence="7">Flavoprotein</fullName>
    </submittedName>
</protein>
<keyword evidence="6" id="KW-1185">Reference proteome</keyword>
<evidence type="ECO:0000256" key="3">
    <source>
        <dbReference type="ARBA" id="ARBA00022989"/>
    </source>
</evidence>
<gene>
    <name evidence="5" type="ORF">EVEC_LOCUS11127</name>
</gene>
<comment type="subcellular location">
    <subcellularLocation>
        <location evidence="1">Membrane</location>
    </subcellularLocation>
</comment>
<dbReference type="InterPro" id="IPR038599">
    <property type="entry name" value="LAP1C-like_C_sf"/>
</dbReference>
<dbReference type="GO" id="GO:0016020">
    <property type="term" value="C:membrane"/>
    <property type="evidence" value="ECO:0007669"/>
    <property type="project" value="UniProtKB-SubCell"/>
</dbReference>
<organism evidence="7">
    <name type="scientific">Enterobius vermicularis</name>
    <name type="common">Human pinworm</name>
    <dbReference type="NCBI Taxonomy" id="51028"/>
    <lineage>
        <taxon>Eukaryota</taxon>
        <taxon>Metazoa</taxon>
        <taxon>Ecdysozoa</taxon>
        <taxon>Nematoda</taxon>
        <taxon>Chromadorea</taxon>
        <taxon>Rhabditida</taxon>
        <taxon>Spirurina</taxon>
        <taxon>Oxyuridomorpha</taxon>
        <taxon>Oxyuroidea</taxon>
        <taxon>Oxyuridae</taxon>
        <taxon>Enterobius</taxon>
    </lineage>
</organism>